<dbReference type="PROSITE" id="PS51512">
    <property type="entry name" value="DFDF"/>
    <property type="match status" value="1"/>
</dbReference>
<dbReference type="Pfam" id="PF09532">
    <property type="entry name" value="FDF"/>
    <property type="match status" value="1"/>
</dbReference>
<feature type="region of interest" description="Disordered" evidence="5">
    <location>
        <begin position="212"/>
        <end position="241"/>
    </location>
</feature>
<evidence type="ECO:0000256" key="2">
    <source>
        <dbReference type="ARBA" id="ARBA00006610"/>
    </source>
</evidence>
<dbReference type="Proteomes" id="UP001448207">
    <property type="component" value="Unassembled WGS sequence"/>
</dbReference>
<evidence type="ECO:0000256" key="4">
    <source>
        <dbReference type="ARBA" id="ARBA00022490"/>
    </source>
</evidence>
<dbReference type="InterPro" id="IPR004443">
    <property type="entry name" value="YjeF_N_dom"/>
</dbReference>
<feature type="compositionally biased region" description="Polar residues" evidence="5">
    <location>
        <begin position="79"/>
        <end position="96"/>
    </location>
</feature>
<protein>
    <recommendedName>
        <fullName evidence="3">Enhancer of mRNA-decapping protein 3</fullName>
    </recommendedName>
</protein>
<feature type="region of interest" description="Disordered" evidence="5">
    <location>
        <begin position="71"/>
        <end position="145"/>
    </location>
</feature>
<feature type="domain" description="DFDF" evidence="7">
    <location>
        <begin position="147"/>
        <end position="183"/>
    </location>
</feature>
<evidence type="ECO:0000256" key="1">
    <source>
        <dbReference type="ARBA" id="ARBA00004201"/>
    </source>
</evidence>
<sequence length="512" mass="55698">MAEVFIGLRVSLALHSGVLIDGTVAHIEPSTHQMTLHDVSLMFAGQPALKTPIYGVIGSDIKDLQVISRHEAAPPSTQPPVVTKSTNPHQSRSVETSAPPPKPEVHIEQATEARKKNVKNEPSQSVSNTPRRTKKSNCRPEKDNGWAEEDVEGFRKKEFDFQANLNMFDKEKVFAEIRESDDTASDTLLVTLNRLPQREKVQQKINLLNTEMVLDPAPSASSYKDSDTDENTSNSQSSDLGEDVNEINASLQKGPPSIVTVNGKIICPKIPRNKLWLIEKTAERGVGPVSSEQLVENGGRSACLLALQAMGNKYVQSSKRVPVAVILVGNNSTGASGLAAARHLLNRGYKVFVNVFISGELHSLLDKQLDMLSAMGAHIMQATALPTQCARADIIVDALMGTSDTAYNTSTYPYPSMSLAIDWANAHSAPIMSLGFPSIINEKPGYPANSIIPKWTLCLGAPITECVSPTVTGELYMADVGIPHACWKQIDVKIGNIPWGAEFLIPLEYKYV</sequence>
<dbReference type="SUPFAM" id="SSF64153">
    <property type="entry name" value="YjeF N-terminal domain-like"/>
    <property type="match status" value="1"/>
</dbReference>
<keyword evidence="4" id="KW-0963">Cytoplasm</keyword>
<feature type="compositionally biased region" description="Basic and acidic residues" evidence="5">
    <location>
        <begin position="103"/>
        <end position="119"/>
    </location>
</feature>
<evidence type="ECO:0000256" key="5">
    <source>
        <dbReference type="SAM" id="MobiDB-lite"/>
    </source>
</evidence>
<evidence type="ECO:0000313" key="8">
    <source>
        <dbReference type="EMBL" id="KAL0075037.1"/>
    </source>
</evidence>
<dbReference type="SMART" id="SM01199">
    <property type="entry name" value="FDF"/>
    <property type="match status" value="1"/>
</dbReference>
<feature type="domain" description="YjeF N-terminal" evidence="6">
    <location>
        <begin position="275"/>
        <end position="488"/>
    </location>
</feature>
<evidence type="ECO:0000259" key="6">
    <source>
        <dbReference type="PROSITE" id="PS51385"/>
    </source>
</evidence>
<gene>
    <name evidence="8" type="ORF">J3Q64DRAFT_1776410</name>
</gene>
<dbReference type="PROSITE" id="PS51385">
    <property type="entry name" value="YJEF_N"/>
    <property type="match status" value="1"/>
</dbReference>
<name>A0ABR3AI17_PHYBL</name>
<feature type="compositionally biased region" description="Polar residues" evidence="5">
    <location>
        <begin position="120"/>
        <end position="130"/>
    </location>
</feature>
<comment type="caution">
    <text evidence="8">The sequence shown here is derived from an EMBL/GenBank/DDBJ whole genome shotgun (WGS) entry which is preliminary data.</text>
</comment>
<proteinExistence type="inferred from homology"/>
<dbReference type="InterPro" id="IPR036652">
    <property type="entry name" value="YjeF_N_dom_sf"/>
</dbReference>
<evidence type="ECO:0000259" key="7">
    <source>
        <dbReference type="PROSITE" id="PS51512"/>
    </source>
</evidence>
<organism evidence="8 9">
    <name type="scientific">Phycomyces blakesleeanus</name>
    <dbReference type="NCBI Taxonomy" id="4837"/>
    <lineage>
        <taxon>Eukaryota</taxon>
        <taxon>Fungi</taxon>
        <taxon>Fungi incertae sedis</taxon>
        <taxon>Mucoromycota</taxon>
        <taxon>Mucoromycotina</taxon>
        <taxon>Mucoromycetes</taxon>
        <taxon>Mucorales</taxon>
        <taxon>Phycomycetaceae</taxon>
        <taxon>Phycomyces</taxon>
    </lineage>
</organism>
<reference evidence="8 9" key="1">
    <citation type="submission" date="2024-04" db="EMBL/GenBank/DDBJ databases">
        <title>Symmetric and asymmetric DNA N6-adenine methylation regulates different biological responses in Mucorales.</title>
        <authorList>
            <consortium name="Lawrence Berkeley National Laboratory"/>
            <person name="Lax C."/>
            <person name="Mondo S.J."/>
            <person name="Osorio-Concepcion M."/>
            <person name="Muszewska A."/>
            <person name="Corrochano-Luque M."/>
            <person name="Gutierrez G."/>
            <person name="Riley R."/>
            <person name="Lipzen A."/>
            <person name="Guo J."/>
            <person name="Hundley H."/>
            <person name="Amirebrahimi M."/>
            <person name="Ng V."/>
            <person name="Lorenzo-Gutierrez D."/>
            <person name="Binder U."/>
            <person name="Yang J."/>
            <person name="Song Y."/>
            <person name="Canovas D."/>
            <person name="Navarro E."/>
            <person name="Freitag M."/>
            <person name="Gabaldon T."/>
            <person name="Grigoriev I.V."/>
            <person name="Corrochano L.M."/>
            <person name="Nicolas F.E."/>
            <person name="Garre V."/>
        </authorList>
    </citation>
    <scope>NUCLEOTIDE SEQUENCE [LARGE SCALE GENOMIC DNA]</scope>
    <source>
        <strain evidence="8 9">L51</strain>
    </source>
</reference>
<dbReference type="EMBL" id="JBCLYO010000038">
    <property type="protein sequence ID" value="KAL0075037.1"/>
    <property type="molecule type" value="Genomic_DNA"/>
</dbReference>
<comment type="similarity">
    <text evidence="2">Belongs to the EDC3 family.</text>
</comment>
<dbReference type="Pfam" id="PF03853">
    <property type="entry name" value="YjeF_N"/>
    <property type="match status" value="1"/>
</dbReference>
<accession>A0ABR3AI17</accession>
<dbReference type="InterPro" id="IPR019050">
    <property type="entry name" value="FDF_dom"/>
</dbReference>
<evidence type="ECO:0000256" key="3">
    <source>
        <dbReference type="ARBA" id="ARBA00015797"/>
    </source>
</evidence>
<dbReference type="Gene3D" id="3.40.50.10260">
    <property type="entry name" value="YjeF N-terminal domain"/>
    <property type="match status" value="1"/>
</dbReference>
<dbReference type="InterPro" id="IPR025762">
    <property type="entry name" value="DFDF"/>
</dbReference>
<dbReference type="PANTHER" id="PTHR13612:SF0">
    <property type="entry name" value="ENHANCER OF MRNA-DECAPPING PROTEIN 3"/>
    <property type="match status" value="1"/>
</dbReference>
<evidence type="ECO:0000313" key="9">
    <source>
        <dbReference type="Proteomes" id="UP001448207"/>
    </source>
</evidence>
<dbReference type="PANTHER" id="PTHR13612">
    <property type="entry name" value="ENHANCER OF MRNA-DECAPPING PROTEIN 3"/>
    <property type="match status" value="1"/>
</dbReference>
<keyword evidence="9" id="KW-1185">Reference proteome</keyword>
<comment type="subcellular location">
    <subcellularLocation>
        <location evidence="1">Cytoplasm</location>
        <location evidence="1">P-body</location>
    </subcellularLocation>
</comment>